<evidence type="ECO:0000256" key="3">
    <source>
        <dbReference type="ARBA" id="ARBA00022679"/>
    </source>
</evidence>
<dbReference type="InterPro" id="IPR046341">
    <property type="entry name" value="SET_dom_sf"/>
</dbReference>
<comment type="catalytic activity">
    <reaction evidence="10">
        <text>L-lysyl(27)-[histone H3] + S-adenosyl-L-methionine = N(6)-methyl-L-lysyl(27)-[histone H3] + S-adenosyl-L-homocysteine + H(+)</text>
        <dbReference type="Rhea" id="RHEA:60296"/>
        <dbReference type="Rhea" id="RHEA-COMP:15544"/>
        <dbReference type="Rhea" id="RHEA-COMP:15548"/>
        <dbReference type="ChEBI" id="CHEBI:15378"/>
        <dbReference type="ChEBI" id="CHEBI:29969"/>
        <dbReference type="ChEBI" id="CHEBI:57856"/>
        <dbReference type="ChEBI" id="CHEBI:59789"/>
        <dbReference type="ChEBI" id="CHEBI:61929"/>
        <dbReference type="EC" id="2.1.1.369"/>
    </reaction>
</comment>
<feature type="region of interest" description="Disordered" evidence="13">
    <location>
        <begin position="629"/>
        <end position="651"/>
    </location>
</feature>
<dbReference type="InterPro" id="IPR019786">
    <property type="entry name" value="Zinc_finger_PHD-type_CS"/>
</dbReference>
<dbReference type="CDD" id="cd10539">
    <property type="entry name" value="SET_ATXR5_6-like"/>
    <property type="match status" value="1"/>
</dbReference>
<sequence>MEEGVEIVLVSSIDSREYGGLEWALTNSSIIGLDAEWKPVRSHQPTFPPRIACRLNSPFLLHHLFPNNNNNNNNNNNCIVFLVDLTSVDLGSLYPLLRDAFLCPNILKLGFRFKQDLLYLSSTFSSHSQSQSHHHAFQRVDPFLDIATIYNTHLHHNQSTRKTKSLSAICQELLGISLSKELQCSDWSVRPLTQDQITYAALDALSLIHIFHVFHHTLLKQGAIPGLTEVDSSGLNLGLKQILREPNNSTTILRRTTCCEAVQMVRASILEYPQRPHTELEASFKKSTWDTNTIPMDYTLLQIVRQYGDSLILTESDGKPRTSKKKGKRKSSTCKEKQVGAIDDWQGPPPWDYILGGDGCPKFLCDVMVEGLAKHLRCVGIDAAVPYSKKPETRELIDQAIKEKRVVLTRDAKLLRHEYLLRNQIYRVKSLLKNDQLIEVIQAFELKICEDQLMSRCTKCNGKFIQKPLSIEEALEAAKGFQVIPNCLFDRNIEFWQCTDCNQLYWEGTQYHNAVQKFIDVFTLLMAPSRCPRAVGRRRTQASREDDYGDTRCEKCGSGEFGSELLLCDACDRGFHLFCLTPILPSVPTAQWFCPSCSSNHHHRPTISRFPLVQTKIIDFFRITQRSSSNANANANDSSNKKRRRSSSIGLAKKRKRRLLAYSPSEEPATRLKQMASLATALTATGAAFSNELTYIPGMAPKSANRPSFEKGGMQLLSTQDTQALNLCKDMMTRGECPPLMVVFDPLEGFTVEADKFIKDMTIITEYVGDVDYLESRENDDGDSIMTLISAAESSKSLVICPDKRSNIARFINGINNHTPQGKKKQNVKCVRFNVDGEARVLLVANRDISKGERLYYDYNAYENQYPTHHFL</sequence>
<keyword evidence="3" id="KW-0808">Transferase</keyword>
<evidence type="ECO:0000256" key="2">
    <source>
        <dbReference type="ARBA" id="ARBA00022603"/>
    </source>
</evidence>
<evidence type="ECO:0000256" key="10">
    <source>
        <dbReference type="ARBA" id="ARBA00052048"/>
    </source>
</evidence>
<evidence type="ECO:0000313" key="17">
    <source>
        <dbReference type="Proteomes" id="UP001206925"/>
    </source>
</evidence>
<accession>A0AAD5BLI6</accession>
<organism evidence="16 17">
    <name type="scientific">Ambrosia artemisiifolia</name>
    <name type="common">Common ragweed</name>
    <dbReference type="NCBI Taxonomy" id="4212"/>
    <lineage>
        <taxon>Eukaryota</taxon>
        <taxon>Viridiplantae</taxon>
        <taxon>Streptophyta</taxon>
        <taxon>Embryophyta</taxon>
        <taxon>Tracheophyta</taxon>
        <taxon>Spermatophyta</taxon>
        <taxon>Magnoliopsida</taxon>
        <taxon>eudicotyledons</taxon>
        <taxon>Gunneridae</taxon>
        <taxon>Pentapetalae</taxon>
        <taxon>asterids</taxon>
        <taxon>campanulids</taxon>
        <taxon>Asterales</taxon>
        <taxon>Asteraceae</taxon>
        <taxon>Asteroideae</taxon>
        <taxon>Heliantheae alliance</taxon>
        <taxon>Heliantheae</taxon>
        <taxon>Ambrosia</taxon>
    </lineage>
</organism>
<dbReference type="FunFam" id="2.170.270.10:FF:000038">
    <property type="entry name" value="Histone-lysine N-methyltransferase ATXR5"/>
    <property type="match status" value="1"/>
</dbReference>
<reference evidence="16" key="1">
    <citation type="submission" date="2022-06" db="EMBL/GenBank/DDBJ databases">
        <title>Uncovering the hologenomic basis of an extraordinary plant invasion.</title>
        <authorList>
            <person name="Bieker V.C."/>
            <person name="Martin M.D."/>
            <person name="Gilbert T."/>
            <person name="Hodgins K."/>
            <person name="Battlay P."/>
            <person name="Petersen B."/>
            <person name="Wilson J."/>
        </authorList>
    </citation>
    <scope>NUCLEOTIDE SEQUENCE</scope>
    <source>
        <strain evidence="16">AA19_3_7</strain>
        <tissue evidence="16">Leaf</tissue>
    </source>
</reference>
<keyword evidence="9" id="KW-0539">Nucleus</keyword>
<feature type="compositionally biased region" description="Basic residues" evidence="13">
    <location>
        <begin position="641"/>
        <end position="651"/>
    </location>
</feature>
<dbReference type="PROSITE" id="PS50016">
    <property type="entry name" value="ZF_PHD_2"/>
    <property type="match status" value="1"/>
</dbReference>
<dbReference type="Pfam" id="PF01927">
    <property type="entry name" value="Mut7-C"/>
    <property type="match status" value="1"/>
</dbReference>
<dbReference type="GO" id="GO:0008270">
    <property type="term" value="F:zinc ion binding"/>
    <property type="evidence" value="ECO:0007669"/>
    <property type="project" value="UniProtKB-KW"/>
</dbReference>
<dbReference type="Gene3D" id="3.30.420.10">
    <property type="entry name" value="Ribonuclease H-like superfamily/Ribonuclease H"/>
    <property type="match status" value="1"/>
</dbReference>
<dbReference type="InterPro" id="IPR002782">
    <property type="entry name" value="Mut7-C_RNAse_dom"/>
</dbReference>
<name>A0AAD5BLI6_AMBAR</name>
<dbReference type="PROSITE" id="PS50280">
    <property type="entry name" value="SET"/>
    <property type="match status" value="1"/>
</dbReference>
<keyword evidence="17" id="KW-1185">Reference proteome</keyword>
<dbReference type="GO" id="GO:0005634">
    <property type="term" value="C:nucleus"/>
    <property type="evidence" value="ECO:0007669"/>
    <property type="project" value="UniProtKB-SubCell"/>
</dbReference>
<dbReference type="InterPro" id="IPR013083">
    <property type="entry name" value="Znf_RING/FYVE/PHD"/>
</dbReference>
<dbReference type="InterPro" id="IPR052408">
    <property type="entry name" value="Exonuclease_MUT-7-like"/>
</dbReference>
<dbReference type="GO" id="GO:0006275">
    <property type="term" value="P:regulation of DNA replication"/>
    <property type="evidence" value="ECO:0007669"/>
    <property type="project" value="UniProtKB-ARBA"/>
</dbReference>
<feature type="compositionally biased region" description="Basic residues" evidence="13">
    <location>
        <begin position="321"/>
        <end position="332"/>
    </location>
</feature>
<dbReference type="PANTHER" id="PTHR47765">
    <property type="entry name" value="3'-5' EXONUCLEASE DOMAIN-CONTAINING PROTEIN"/>
    <property type="match status" value="1"/>
</dbReference>
<dbReference type="Pfam" id="PF00628">
    <property type="entry name" value="PHD"/>
    <property type="match status" value="1"/>
</dbReference>
<proteinExistence type="predicted"/>
<protein>
    <recommendedName>
        <fullName evidence="11">[histone H3]-lysine(27) N-methyltransferase</fullName>
        <ecNumber evidence="11">2.1.1.369</ecNumber>
    </recommendedName>
</protein>
<dbReference type="SUPFAM" id="SSF57903">
    <property type="entry name" value="FYVE/PHD zinc finger"/>
    <property type="match status" value="1"/>
</dbReference>
<dbReference type="SMART" id="SM00249">
    <property type="entry name" value="PHD"/>
    <property type="match status" value="1"/>
</dbReference>
<dbReference type="Proteomes" id="UP001206925">
    <property type="component" value="Unassembled WGS sequence"/>
</dbReference>
<evidence type="ECO:0000256" key="1">
    <source>
        <dbReference type="ARBA" id="ARBA00004123"/>
    </source>
</evidence>
<evidence type="ECO:0000259" key="14">
    <source>
        <dbReference type="PROSITE" id="PS50016"/>
    </source>
</evidence>
<dbReference type="InterPro" id="IPR019787">
    <property type="entry name" value="Znf_PHD-finger"/>
</dbReference>
<dbReference type="GO" id="GO:0006139">
    <property type="term" value="P:nucleobase-containing compound metabolic process"/>
    <property type="evidence" value="ECO:0007669"/>
    <property type="project" value="InterPro"/>
</dbReference>
<gene>
    <name evidence="16" type="ORF">M8C21_007063</name>
</gene>
<dbReference type="InterPro" id="IPR001214">
    <property type="entry name" value="SET_dom"/>
</dbReference>
<keyword evidence="6 12" id="KW-0863">Zinc-finger</keyword>
<keyword evidence="8" id="KW-0156">Chromatin regulator</keyword>
<evidence type="ECO:0000259" key="15">
    <source>
        <dbReference type="PROSITE" id="PS50280"/>
    </source>
</evidence>
<dbReference type="GO" id="GO:0140953">
    <property type="term" value="F:histone H3K27 monomethyltransferase activity"/>
    <property type="evidence" value="ECO:0007669"/>
    <property type="project" value="UniProtKB-EC"/>
</dbReference>
<dbReference type="InterPro" id="IPR012337">
    <property type="entry name" value="RNaseH-like_sf"/>
</dbReference>
<keyword evidence="2" id="KW-0489">Methyltransferase</keyword>
<dbReference type="Pfam" id="PF01612">
    <property type="entry name" value="DNA_pol_A_exo1"/>
    <property type="match status" value="1"/>
</dbReference>
<dbReference type="EC" id="2.1.1.369" evidence="11"/>
<feature type="domain" description="SET" evidence="15">
    <location>
        <begin position="738"/>
        <end position="860"/>
    </location>
</feature>
<evidence type="ECO:0000256" key="11">
    <source>
        <dbReference type="ARBA" id="ARBA00066815"/>
    </source>
</evidence>
<evidence type="ECO:0000256" key="7">
    <source>
        <dbReference type="ARBA" id="ARBA00022833"/>
    </source>
</evidence>
<feature type="domain" description="PHD-type" evidence="14">
    <location>
        <begin position="550"/>
        <end position="600"/>
    </location>
</feature>
<comment type="subcellular location">
    <subcellularLocation>
        <location evidence="1">Nucleus</location>
    </subcellularLocation>
</comment>
<dbReference type="GO" id="GO:0051726">
    <property type="term" value="P:regulation of cell cycle"/>
    <property type="evidence" value="ECO:0007669"/>
    <property type="project" value="UniProtKB-ARBA"/>
</dbReference>
<evidence type="ECO:0000313" key="16">
    <source>
        <dbReference type="EMBL" id="KAI7725521.1"/>
    </source>
</evidence>
<evidence type="ECO:0000256" key="12">
    <source>
        <dbReference type="PROSITE-ProRule" id="PRU00146"/>
    </source>
</evidence>
<evidence type="ECO:0000256" key="6">
    <source>
        <dbReference type="ARBA" id="ARBA00022771"/>
    </source>
</evidence>
<dbReference type="PROSITE" id="PS01359">
    <property type="entry name" value="ZF_PHD_1"/>
    <property type="match status" value="1"/>
</dbReference>
<dbReference type="InterPro" id="IPR001965">
    <property type="entry name" value="Znf_PHD"/>
</dbReference>
<evidence type="ECO:0000256" key="9">
    <source>
        <dbReference type="ARBA" id="ARBA00023242"/>
    </source>
</evidence>
<dbReference type="PANTHER" id="PTHR47765:SF2">
    <property type="entry name" value="EXONUCLEASE MUT-7 HOMOLOG"/>
    <property type="match status" value="1"/>
</dbReference>
<comment type="caution">
    <text evidence="16">The sequence shown here is derived from an EMBL/GenBank/DDBJ whole genome shotgun (WGS) entry which is preliminary data.</text>
</comment>
<dbReference type="EMBL" id="JAMZMK010011926">
    <property type="protein sequence ID" value="KAI7725521.1"/>
    <property type="molecule type" value="Genomic_DNA"/>
</dbReference>
<dbReference type="SUPFAM" id="SSF82199">
    <property type="entry name" value="SET domain"/>
    <property type="match status" value="1"/>
</dbReference>
<dbReference type="GO" id="GO:0032259">
    <property type="term" value="P:methylation"/>
    <property type="evidence" value="ECO:0007669"/>
    <property type="project" value="UniProtKB-KW"/>
</dbReference>
<evidence type="ECO:0000256" key="13">
    <source>
        <dbReference type="SAM" id="MobiDB-lite"/>
    </source>
</evidence>
<dbReference type="Pfam" id="PF00856">
    <property type="entry name" value="SET"/>
    <property type="match status" value="1"/>
</dbReference>
<dbReference type="CDD" id="cd15543">
    <property type="entry name" value="PHD_RSF1"/>
    <property type="match status" value="1"/>
</dbReference>
<evidence type="ECO:0000256" key="8">
    <source>
        <dbReference type="ARBA" id="ARBA00022853"/>
    </source>
</evidence>
<keyword evidence="4" id="KW-0949">S-adenosyl-L-methionine</keyword>
<feature type="compositionally biased region" description="Low complexity" evidence="13">
    <location>
        <begin position="629"/>
        <end position="638"/>
    </location>
</feature>
<evidence type="ECO:0000256" key="4">
    <source>
        <dbReference type="ARBA" id="ARBA00022691"/>
    </source>
</evidence>
<dbReference type="SUPFAM" id="SSF53098">
    <property type="entry name" value="Ribonuclease H-like"/>
    <property type="match status" value="1"/>
</dbReference>
<dbReference type="AlphaFoldDB" id="A0AAD5BLI6"/>
<dbReference type="Gene3D" id="3.30.40.10">
    <property type="entry name" value="Zinc/RING finger domain, C3HC4 (zinc finger)"/>
    <property type="match status" value="1"/>
</dbReference>
<keyword evidence="7" id="KW-0862">Zinc</keyword>
<dbReference type="InterPro" id="IPR011011">
    <property type="entry name" value="Znf_FYVE_PHD"/>
</dbReference>
<keyword evidence="5" id="KW-0479">Metal-binding</keyword>
<feature type="region of interest" description="Disordered" evidence="13">
    <location>
        <begin position="315"/>
        <end position="338"/>
    </location>
</feature>
<dbReference type="GO" id="GO:0008408">
    <property type="term" value="F:3'-5' exonuclease activity"/>
    <property type="evidence" value="ECO:0007669"/>
    <property type="project" value="InterPro"/>
</dbReference>
<evidence type="ECO:0000256" key="5">
    <source>
        <dbReference type="ARBA" id="ARBA00022723"/>
    </source>
</evidence>
<dbReference type="GO" id="GO:0003676">
    <property type="term" value="F:nucleic acid binding"/>
    <property type="evidence" value="ECO:0007669"/>
    <property type="project" value="InterPro"/>
</dbReference>
<dbReference type="InterPro" id="IPR036397">
    <property type="entry name" value="RNaseH_sf"/>
</dbReference>
<dbReference type="Gene3D" id="2.170.270.10">
    <property type="entry name" value="SET domain"/>
    <property type="match status" value="1"/>
</dbReference>
<dbReference type="InterPro" id="IPR002562">
    <property type="entry name" value="3'-5'_exonuclease_dom"/>
</dbReference>